<dbReference type="EMBL" id="GBRH01245790">
    <property type="protein sequence ID" value="JAD52105.1"/>
    <property type="molecule type" value="Transcribed_RNA"/>
</dbReference>
<reference evidence="1" key="1">
    <citation type="submission" date="2014-09" db="EMBL/GenBank/DDBJ databases">
        <authorList>
            <person name="Magalhaes I.L.F."/>
            <person name="Oliveira U."/>
            <person name="Santos F.R."/>
            <person name="Vidigal T.H.D.A."/>
            <person name="Brescovit A.D."/>
            <person name="Santos A.J."/>
        </authorList>
    </citation>
    <scope>NUCLEOTIDE SEQUENCE</scope>
    <source>
        <tissue evidence="1">Shoot tissue taken approximately 20 cm above the soil surface</tissue>
    </source>
</reference>
<protein>
    <submittedName>
        <fullName evidence="1">Uncharacterized protein</fullName>
    </submittedName>
</protein>
<organism evidence="1">
    <name type="scientific">Arundo donax</name>
    <name type="common">Giant reed</name>
    <name type="synonym">Donax arundinaceus</name>
    <dbReference type="NCBI Taxonomy" id="35708"/>
    <lineage>
        <taxon>Eukaryota</taxon>
        <taxon>Viridiplantae</taxon>
        <taxon>Streptophyta</taxon>
        <taxon>Embryophyta</taxon>
        <taxon>Tracheophyta</taxon>
        <taxon>Spermatophyta</taxon>
        <taxon>Magnoliopsida</taxon>
        <taxon>Liliopsida</taxon>
        <taxon>Poales</taxon>
        <taxon>Poaceae</taxon>
        <taxon>PACMAD clade</taxon>
        <taxon>Arundinoideae</taxon>
        <taxon>Arundineae</taxon>
        <taxon>Arundo</taxon>
    </lineage>
</organism>
<evidence type="ECO:0000313" key="1">
    <source>
        <dbReference type="EMBL" id="JAD52105.1"/>
    </source>
</evidence>
<accession>A0A0A9ATA6</accession>
<reference evidence="1" key="2">
    <citation type="journal article" date="2015" name="Data Brief">
        <title>Shoot transcriptome of the giant reed, Arundo donax.</title>
        <authorList>
            <person name="Barrero R.A."/>
            <person name="Guerrero F.D."/>
            <person name="Moolhuijzen P."/>
            <person name="Goolsby J.A."/>
            <person name="Tidwell J."/>
            <person name="Bellgard S.E."/>
            <person name="Bellgard M.I."/>
        </authorList>
    </citation>
    <scope>NUCLEOTIDE SEQUENCE</scope>
    <source>
        <tissue evidence="1">Shoot tissue taken approximately 20 cm above the soil surface</tissue>
    </source>
</reference>
<dbReference type="AlphaFoldDB" id="A0A0A9ATA6"/>
<proteinExistence type="predicted"/>
<name>A0A0A9ATA6_ARUDO</name>
<sequence>MKYTYKKERINHGFIHKN</sequence>